<name>X1VXZ5_9ZZZZ</name>
<comment type="cofactor">
    <cofactor evidence="1">
        <name>pyridoxal 5'-phosphate</name>
        <dbReference type="ChEBI" id="CHEBI:597326"/>
    </cofactor>
</comment>
<dbReference type="EMBL" id="BARW01037343">
    <property type="protein sequence ID" value="GAJ24126.1"/>
    <property type="molecule type" value="Genomic_DNA"/>
</dbReference>
<dbReference type="Gene3D" id="3.90.1150.10">
    <property type="entry name" value="Aspartate Aminotransferase, domain 1"/>
    <property type="match status" value="1"/>
</dbReference>
<accession>X1VXZ5</accession>
<dbReference type="InterPro" id="IPR015421">
    <property type="entry name" value="PyrdxlP-dep_Trfase_major"/>
</dbReference>
<evidence type="ECO:0000259" key="4">
    <source>
        <dbReference type="Pfam" id="PF00155"/>
    </source>
</evidence>
<gene>
    <name evidence="5" type="ORF">S12H4_57678</name>
</gene>
<proteinExistence type="predicted"/>
<dbReference type="PANTHER" id="PTHR42832">
    <property type="entry name" value="AMINO ACID AMINOTRANSFERASE"/>
    <property type="match status" value="1"/>
</dbReference>
<dbReference type="Gene3D" id="3.40.640.10">
    <property type="entry name" value="Type I PLP-dependent aspartate aminotransferase-like (Major domain)"/>
    <property type="match status" value="1"/>
</dbReference>
<dbReference type="GO" id="GO:0008483">
    <property type="term" value="F:transaminase activity"/>
    <property type="evidence" value="ECO:0007669"/>
    <property type="project" value="UniProtKB-KW"/>
</dbReference>
<evidence type="ECO:0000256" key="1">
    <source>
        <dbReference type="ARBA" id="ARBA00001933"/>
    </source>
</evidence>
<comment type="caution">
    <text evidence="5">The sequence shown here is derived from an EMBL/GenBank/DDBJ whole genome shotgun (WGS) entry which is preliminary data.</text>
</comment>
<feature type="non-terminal residue" evidence="5">
    <location>
        <position position="1"/>
    </location>
</feature>
<dbReference type="Pfam" id="PF00155">
    <property type="entry name" value="Aminotran_1_2"/>
    <property type="match status" value="1"/>
</dbReference>
<dbReference type="InterPro" id="IPR004839">
    <property type="entry name" value="Aminotransferase_I/II_large"/>
</dbReference>
<dbReference type="SUPFAM" id="SSF53383">
    <property type="entry name" value="PLP-dependent transferases"/>
    <property type="match status" value="1"/>
</dbReference>
<feature type="domain" description="Aminotransferase class I/classII large" evidence="4">
    <location>
        <begin position="1"/>
        <end position="146"/>
    </location>
</feature>
<dbReference type="CDD" id="cd00609">
    <property type="entry name" value="AAT_like"/>
    <property type="match status" value="1"/>
</dbReference>
<keyword evidence="2" id="KW-0032">Aminotransferase</keyword>
<dbReference type="GO" id="GO:0030170">
    <property type="term" value="F:pyridoxal phosphate binding"/>
    <property type="evidence" value="ECO:0007669"/>
    <property type="project" value="InterPro"/>
</dbReference>
<dbReference type="InterPro" id="IPR015424">
    <property type="entry name" value="PyrdxlP-dep_Trfase"/>
</dbReference>
<dbReference type="InterPro" id="IPR004838">
    <property type="entry name" value="NHTrfase_class1_PyrdxlP-BS"/>
</dbReference>
<dbReference type="InterPro" id="IPR015422">
    <property type="entry name" value="PyrdxlP-dep_Trfase_small"/>
</dbReference>
<dbReference type="AlphaFoldDB" id="X1VXZ5"/>
<organism evidence="5">
    <name type="scientific">marine sediment metagenome</name>
    <dbReference type="NCBI Taxonomy" id="412755"/>
    <lineage>
        <taxon>unclassified sequences</taxon>
        <taxon>metagenomes</taxon>
        <taxon>ecological metagenomes</taxon>
    </lineage>
</organism>
<sequence length="164" mass="17965">SLSKSYNMTGWRIGMVVGNTEIVGALNTVKSNIDSGIPQAIQYAAIEALTGPQDCIQQHNAIYQRRRDLVVDMLNDIGLEAELPKASLYVWAKIPEGYTSIEFANDLLEQIGVVVTPGIGYGKNGEGYVRLSLTIPDAGLVKGLSRLAGWRDTRHKFRTKSNLT</sequence>
<keyword evidence="3" id="KW-0808">Transferase</keyword>
<dbReference type="PROSITE" id="PS00105">
    <property type="entry name" value="AA_TRANSFER_CLASS_1"/>
    <property type="match status" value="1"/>
</dbReference>
<evidence type="ECO:0000256" key="3">
    <source>
        <dbReference type="ARBA" id="ARBA00022679"/>
    </source>
</evidence>
<dbReference type="InterPro" id="IPR050881">
    <property type="entry name" value="LL-DAP_aminotransferase"/>
</dbReference>
<protein>
    <recommendedName>
        <fullName evidence="4">Aminotransferase class I/classII large domain-containing protein</fullName>
    </recommendedName>
</protein>
<evidence type="ECO:0000313" key="5">
    <source>
        <dbReference type="EMBL" id="GAJ24126.1"/>
    </source>
</evidence>
<dbReference type="PANTHER" id="PTHR42832:SF3">
    <property type="entry name" value="L-GLUTAMINE--4-(METHYLSULFANYL)-2-OXOBUTANOATE AMINOTRANSFERASE"/>
    <property type="match status" value="1"/>
</dbReference>
<evidence type="ECO:0000256" key="2">
    <source>
        <dbReference type="ARBA" id="ARBA00022576"/>
    </source>
</evidence>
<reference evidence="5" key="1">
    <citation type="journal article" date="2014" name="Front. Microbiol.">
        <title>High frequency of phylogenetically diverse reductive dehalogenase-homologous genes in deep subseafloor sedimentary metagenomes.</title>
        <authorList>
            <person name="Kawai M."/>
            <person name="Futagami T."/>
            <person name="Toyoda A."/>
            <person name="Takaki Y."/>
            <person name="Nishi S."/>
            <person name="Hori S."/>
            <person name="Arai W."/>
            <person name="Tsubouchi T."/>
            <person name="Morono Y."/>
            <person name="Uchiyama I."/>
            <person name="Ito T."/>
            <person name="Fujiyama A."/>
            <person name="Inagaki F."/>
            <person name="Takami H."/>
        </authorList>
    </citation>
    <scope>NUCLEOTIDE SEQUENCE</scope>
    <source>
        <strain evidence="5">Expedition CK06-06</strain>
    </source>
</reference>